<dbReference type="SUPFAM" id="SSF53448">
    <property type="entry name" value="Nucleotide-diphospho-sugar transferases"/>
    <property type="match status" value="1"/>
</dbReference>
<evidence type="ECO:0000259" key="1">
    <source>
        <dbReference type="Pfam" id="PF00535"/>
    </source>
</evidence>
<dbReference type="Gene3D" id="3.90.550.10">
    <property type="entry name" value="Spore Coat Polysaccharide Biosynthesis Protein SpsA, Chain A"/>
    <property type="match status" value="1"/>
</dbReference>
<accession>A0A7Y0DUY0</accession>
<gene>
    <name evidence="2" type="ORF">HHO47_14760</name>
</gene>
<dbReference type="RefSeq" id="WP_169020987.1">
    <property type="nucleotide sequence ID" value="NZ_JABBMT010000027.1"/>
</dbReference>
<dbReference type="AlphaFoldDB" id="A0A7Y0DUY0"/>
<sequence length="356" mass="41249">MSKELFDIDAFRKQPLPSEEEVIAKWQGGVEKPIVSVLCMTFNQKKYIEDAFRGFLIQKTDFVFEVIVHDDASTDGTSDIVREYAKRYPKIFKPVIQTENQYSQGEKPTLLSSAYAKGEYYALCEGDDFWIDEKKLQQQFECLKDNPKVGLCFHSAVTINCKTTRQLLGGKYGNKNSLINLKDIISKSHGQIMTASILCKKEVISEFSKFVKDRPWLTVGDIYIQFFGAKRGGALYLNKPMSIYRVFAVGSWNSALSEGKEFQHAKARVRSYNDLNIITDGQYKGCLNSENRKWIKRFLLNKMFSEDKKTLLLKQNAHYFNGFEYTLLHCVLKFKPMFITYKIVLKCQRILIRFFN</sequence>
<dbReference type="GO" id="GO:0016758">
    <property type="term" value="F:hexosyltransferase activity"/>
    <property type="evidence" value="ECO:0007669"/>
    <property type="project" value="UniProtKB-ARBA"/>
</dbReference>
<reference evidence="2" key="1">
    <citation type="submission" date="2020-04" db="EMBL/GenBank/DDBJ databases">
        <title>Genome Sequencing for Pseudoaltermonas arctica.</title>
        <authorList>
            <person name="Elkins N.S."/>
        </authorList>
    </citation>
    <scope>NUCLEOTIDE SEQUENCE [LARGE SCALE GENOMIC DNA]</scope>
    <source>
        <strain evidence="2">NEC-BIFX-2020_0012</strain>
    </source>
</reference>
<dbReference type="Proteomes" id="UP000570493">
    <property type="component" value="Unassembled WGS sequence"/>
</dbReference>
<organism evidence="2 3">
    <name type="scientific">Pseudoalteromonas arctica</name>
    <dbReference type="NCBI Taxonomy" id="394751"/>
    <lineage>
        <taxon>Bacteria</taxon>
        <taxon>Pseudomonadati</taxon>
        <taxon>Pseudomonadota</taxon>
        <taxon>Gammaproteobacteria</taxon>
        <taxon>Alteromonadales</taxon>
        <taxon>Pseudoalteromonadaceae</taxon>
        <taxon>Pseudoalteromonas</taxon>
    </lineage>
</organism>
<dbReference type="PANTHER" id="PTHR22916:SF3">
    <property type="entry name" value="UDP-GLCNAC:BETAGAL BETA-1,3-N-ACETYLGLUCOSAMINYLTRANSFERASE-LIKE PROTEIN 1"/>
    <property type="match status" value="1"/>
</dbReference>
<keyword evidence="3" id="KW-1185">Reference proteome</keyword>
<dbReference type="InterPro" id="IPR029044">
    <property type="entry name" value="Nucleotide-diphossugar_trans"/>
</dbReference>
<protein>
    <submittedName>
        <fullName evidence="2">Glycosyltransferase</fullName>
    </submittedName>
</protein>
<comment type="caution">
    <text evidence="2">The sequence shown here is derived from an EMBL/GenBank/DDBJ whole genome shotgun (WGS) entry which is preliminary data.</text>
</comment>
<evidence type="ECO:0000313" key="3">
    <source>
        <dbReference type="Proteomes" id="UP000570493"/>
    </source>
</evidence>
<dbReference type="Pfam" id="PF00535">
    <property type="entry name" value="Glycos_transf_2"/>
    <property type="match status" value="1"/>
</dbReference>
<feature type="domain" description="Glycosyltransferase 2-like" evidence="1">
    <location>
        <begin position="36"/>
        <end position="167"/>
    </location>
</feature>
<name>A0A7Y0DUY0_9GAMM</name>
<dbReference type="InterPro" id="IPR001173">
    <property type="entry name" value="Glyco_trans_2-like"/>
</dbReference>
<dbReference type="PANTHER" id="PTHR22916">
    <property type="entry name" value="GLYCOSYLTRANSFERASE"/>
    <property type="match status" value="1"/>
</dbReference>
<dbReference type="EMBL" id="JABBMT010000027">
    <property type="protein sequence ID" value="NMM42044.1"/>
    <property type="molecule type" value="Genomic_DNA"/>
</dbReference>
<proteinExistence type="predicted"/>
<evidence type="ECO:0000313" key="2">
    <source>
        <dbReference type="EMBL" id="NMM42044.1"/>
    </source>
</evidence>